<keyword evidence="6" id="KW-0507">mRNA processing</keyword>
<evidence type="ECO:0000256" key="4">
    <source>
        <dbReference type="ARBA" id="ARBA00022691"/>
    </source>
</evidence>
<gene>
    <name evidence="9" type="ORF">E1A91_D04G108600v1</name>
</gene>
<evidence type="ECO:0000256" key="6">
    <source>
        <dbReference type="ARBA" id="ARBA00023042"/>
    </source>
</evidence>
<dbReference type="GO" id="GO:0005634">
    <property type="term" value="C:nucleus"/>
    <property type="evidence" value="ECO:0007669"/>
    <property type="project" value="TreeGrafter"/>
</dbReference>
<keyword evidence="3" id="KW-0808">Transferase</keyword>
<keyword evidence="4" id="KW-0949">S-adenosyl-L-methionine</keyword>
<dbReference type="PANTHER" id="PTHR12189:SF3">
    <property type="entry name" value="MRNA (GUANINE-N(7))-METHYLTRANSFERASE"/>
    <property type="match status" value="1"/>
</dbReference>
<dbReference type="InterPro" id="IPR039753">
    <property type="entry name" value="RG7MT1"/>
</dbReference>
<keyword evidence="2" id="KW-0489">Methyltransferase</keyword>
<dbReference type="PANTHER" id="PTHR12189">
    <property type="entry name" value="MRNA GUANINE-7- METHYLTRANSFERASE"/>
    <property type="match status" value="1"/>
</dbReference>
<keyword evidence="10" id="KW-1185">Reference proteome</keyword>
<dbReference type="AlphaFoldDB" id="A0A5D2VCH0"/>
<name>A0A5D2VCH0_GOSMU</name>
<evidence type="ECO:0000256" key="7">
    <source>
        <dbReference type="ARBA" id="ARBA00044712"/>
    </source>
</evidence>
<evidence type="ECO:0000259" key="8">
    <source>
        <dbReference type="Pfam" id="PF03291"/>
    </source>
</evidence>
<keyword evidence="6" id="KW-0506">mRNA capping</keyword>
<sequence length="122" mass="14073">MVKCLTGRPETVKKAQATFMLWVELEAVEAFLVYNLYCGGRADAEKWDGAQISHYVGMYVVSSGINEVKEAWDSQCKSFTSEFFKADPCIMSFFYYTQFGQYADVFPCVYEHVDVELYFLFP</sequence>
<evidence type="ECO:0000313" key="9">
    <source>
        <dbReference type="EMBL" id="TYI87046.1"/>
    </source>
</evidence>
<dbReference type="Pfam" id="PF03291">
    <property type="entry name" value="mRNA_G-N7_MeTrfase"/>
    <property type="match status" value="1"/>
</dbReference>
<proteinExistence type="predicted"/>
<evidence type="ECO:0000256" key="3">
    <source>
        <dbReference type="ARBA" id="ARBA00022679"/>
    </source>
</evidence>
<reference evidence="9 10" key="1">
    <citation type="submission" date="2019-07" db="EMBL/GenBank/DDBJ databases">
        <title>WGS assembly of Gossypium mustelinum.</title>
        <authorList>
            <person name="Chen Z.J."/>
            <person name="Sreedasyam A."/>
            <person name="Ando A."/>
            <person name="Song Q."/>
            <person name="De L."/>
            <person name="Hulse-Kemp A."/>
            <person name="Ding M."/>
            <person name="Ye W."/>
            <person name="Kirkbride R."/>
            <person name="Jenkins J."/>
            <person name="Plott C."/>
            <person name="Lovell J."/>
            <person name="Lin Y.-M."/>
            <person name="Vaughn R."/>
            <person name="Liu B."/>
            <person name="Li W."/>
            <person name="Simpson S."/>
            <person name="Scheffler B."/>
            <person name="Saski C."/>
            <person name="Grover C."/>
            <person name="Hu G."/>
            <person name="Conover J."/>
            <person name="Carlson J."/>
            <person name="Shu S."/>
            <person name="Boston L."/>
            <person name="Williams M."/>
            <person name="Peterson D."/>
            <person name="Mcgee K."/>
            <person name="Jones D."/>
            <person name="Wendel J."/>
            <person name="Stelly D."/>
            <person name="Grimwood J."/>
            <person name="Schmutz J."/>
        </authorList>
    </citation>
    <scope>NUCLEOTIDE SEQUENCE [LARGE SCALE GENOMIC DNA]</scope>
    <source>
        <strain evidence="9">1408120.09</strain>
    </source>
</reference>
<organism evidence="9 10">
    <name type="scientific">Gossypium mustelinum</name>
    <name type="common">Cotton</name>
    <name type="synonym">Gossypium caicoense</name>
    <dbReference type="NCBI Taxonomy" id="34275"/>
    <lineage>
        <taxon>Eukaryota</taxon>
        <taxon>Viridiplantae</taxon>
        <taxon>Streptophyta</taxon>
        <taxon>Embryophyta</taxon>
        <taxon>Tracheophyta</taxon>
        <taxon>Spermatophyta</taxon>
        <taxon>Magnoliopsida</taxon>
        <taxon>eudicotyledons</taxon>
        <taxon>Gunneridae</taxon>
        <taxon>Pentapetalae</taxon>
        <taxon>rosids</taxon>
        <taxon>malvids</taxon>
        <taxon>Malvales</taxon>
        <taxon>Malvaceae</taxon>
        <taxon>Malvoideae</taxon>
        <taxon>Gossypium</taxon>
    </lineage>
</organism>
<evidence type="ECO:0000256" key="2">
    <source>
        <dbReference type="ARBA" id="ARBA00022603"/>
    </source>
</evidence>
<dbReference type="Gene3D" id="3.40.50.150">
    <property type="entry name" value="Vaccinia Virus protein VP39"/>
    <property type="match status" value="1"/>
</dbReference>
<dbReference type="InterPro" id="IPR004971">
    <property type="entry name" value="mRNA_G-N7_MeTrfase_dom"/>
</dbReference>
<dbReference type="GO" id="GO:0003723">
    <property type="term" value="F:RNA binding"/>
    <property type="evidence" value="ECO:0007669"/>
    <property type="project" value="UniProtKB-KW"/>
</dbReference>
<comment type="catalytic activity">
    <reaction evidence="7">
        <text>a 5'-end (5'-triphosphoguanosine)-ribonucleoside in mRNA + S-adenosyl-L-methionine = a 5'-end (N(7)-methyl 5'-triphosphoguanosine)-ribonucleoside in mRNA + S-adenosyl-L-homocysteine</text>
        <dbReference type="Rhea" id="RHEA:67008"/>
        <dbReference type="Rhea" id="RHEA-COMP:17166"/>
        <dbReference type="Rhea" id="RHEA-COMP:17167"/>
        <dbReference type="ChEBI" id="CHEBI:57856"/>
        <dbReference type="ChEBI" id="CHEBI:59789"/>
        <dbReference type="ChEBI" id="CHEBI:156461"/>
        <dbReference type="ChEBI" id="CHEBI:167617"/>
        <dbReference type="EC" id="2.1.1.56"/>
    </reaction>
</comment>
<dbReference type="GO" id="GO:0004482">
    <property type="term" value="F:mRNA 5'-cap (guanine-N7-)-methyltransferase activity"/>
    <property type="evidence" value="ECO:0007669"/>
    <property type="project" value="UniProtKB-EC"/>
</dbReference>
<dbReference type="EC" id="2.1.1.56" evidence="1"/>
<keyword evidence="5" id="KW-0694">RNA-binding</keyword>
<evidence type="ECO:0000256" key="5">
    <source>
        <dbReference type="ARBA" id="ARBA00022884"/>
    </source>
</evidence>
<dbReference type="InterPro" id="IPR029063">
    <property type="entry name" value="SAM-dependent_MTases_sf"/>
</dbReference>
<evidence type="ECO:0000256" key="1">
    <source>
        <dbReference type="ARBA" id="ARBA00011926"/>
    </source>
</evidence>
<dbReference type="EMBL" id="CM017652">
    <property type="protein sequence ID" value="TYI87046.1"/>
    <property type="molecule type" value="Genomic_DNA"/>
</dbReference>
<accession>A0A5D2VCH0</accession>
<feature type="domain" description="MRNA cap 0 methyltransferase" evidence="8">
    <location>
        <begin position="28"/>
        <end position="86"/>
    </location>
</feature>
<protein>
    <recommendedName>
        <fullName evidence="1">mRNA (guanine-N(7))-methyltransferase</fullName>
        <ecNumber evidence="1">2.1.1.56</ecNumber>
    </recommendedName>
</protein>
<evidence type="ECO:0000313" key="10">
    <source>
        <dbReference type="Proteomes" id="UP000323597"/>
    </source>
</evidence>
<dbReference type="Proteomes" id="UP000323597">
    <property type="component" value="Chromosome D04"/>
</dbReference>